<dbReference type="Proteomes" id="UP001152795">
    <property type="component" value="Unassembled WGS sequence"/>
</dbReference>
<evidence type="ECO:0000313" key="2">
    <source>
        <dbReference type="Proteomes" id="UP001152795"/>
    </source>
</evidence>
<feature type="non-terminal residue" evidence="1">
    <location>
        <position position="510"/>
    </location>
</feature>
<keyword evidence="2" id="KW-1185">Reference proteome</keyword>
<dbReference type="AlphaFoldDB" id="A0A6S7IQ74"/>
<accession>A0A6S7IQ74</accession>
<comment type="caution">
    <text evidence="1">The sequence shown here is derived from an EMBL/GenBank/DDBJ whole genome shotgun (WGS) entry which is preliminary data.</text>
</comment>
<reference evidence="1" key="1">
    <citation type="submission" date="2020-04" db="EMBL/GenBank/DDBJ databases">
        <authorList>
            <person name="Alioto T."/>
            <person name="Alioto T."/>
            <person name="Gomez Garrido J."/>
        </authorList>
    </citation>
    <scope>NUCLEOTIDE SEQUENCE</scope>
    <source>
        <strain evidence="1">A484AB</strain>
    </source>
</reference>
<sequence length="510" mass="55653">MRKAKSKYFCDKIQASSQMGDSKSGWAWINSLLGRKHKNTNINELKVNDDIISDDKSITETLNEYFINIGMKMAAESACQSTDALNDQIIYESTVLLPKENFHFADITIDSVSKRLQKLNVSKATEAPGNHHRHSQKFKNCPVDIPVLVDLCDAMAKMGDEHFFSALIKLGFIPGILKKGSGYCKDIALTAREHGHNELAEIIGTSSSEQPYDCDVGTLTVGKLFDAVQAERSLMANSARLQKWWCRQQISAWMKISLAKQDVKEIGLKSLLKSWSVDSLGIGGTSASFKHQITNPIGNDYWFVILQAAGSDSSSDCDSNSCTTGYNADIDSDEKTLEGGEPSARQNVEDNNLHGENGDLHAENDEIHVENGHLPTETNDLHTGNGDLHTGNGVLLAGNGDLHTGHGDLHTGNGDLLAGNGDLHTGNGDLHNRIGFLHGGFGPGYSYRHGDDGCLCAESCVPQDSGSQTENCDLQTETSDLFTENGDHNKKSVSVTLAKMSLERKHRNNY</sequence>
<protein>
    <submittedName>
        <fullName evidence="1">Uncharacterized protein</fullName>
    </submittedName>
</protein>
<dbReference type="EMBL" id="CACRXK020010653">
    <property type="protein sequence ID" value="CAB4019857.1"/>
    <property type="molecule type" value="Genomic_DNA"/>
</dbReference>
<gene>
    <name evidence="1" type="ORF">PACLA_8A045675</name>
</gene>
<evidence type="ECO:0000313" key="1">
    <source>
        <dbReference type="EMBL" id="CAB4019857.1"/>
    </source>
</evidence>
<organism evidence="1 2">
    <name type="scientific">Paramuricea clavata</name>
    <name type="common">Red gorgonian</name>
    <name type="synonym">Violescent sea-whip</name>
    <dbReference type="NCBI Taxonomy" id="317549"/>
    <lineage>
        <taxon>Eukaryota</taxon>
        <taxon>Metazoa</taxon>
        <taxon>Cnidaria</taxon>
        <taxon>Anthozoa</taxon>
        <taxon>Octocorallia</taxon>
        <taxon>Malacalcyonacea</taxon>
        <taxon>Plexauridae</taxon>
        <taxon>Paramuricea</taxon>
    </lineage>
</organism>
<name>A0A6S7IQ74_PARCT</name>
<proteinExistence type="predicted"/>